<evidence type="ECO:0000313" key="3">
    <source>
        <dbReference type="Proteomes" id="UP000015241"/>
    </source>
</evidence>
<feature type="region of interest" description="Disordered" evidence="1">
    <location>
        <begin position="246"/>
        <end position="327"/>
    </location>
</feature>
<dbReference type="PANTHER" id="PTHR37283:SF1">
    <property type="entry name" value="PH DOMAIN-CONTAINING PROTEIN YHR131C"/>
    <property type="match status" value="1"/>
</dbReference>
<dbReference type="EMBL" id="KE504211">
    <property type="protein sequence ID" value="EPS95260.1"/>
    <property type="molecule type" value="Genomic_DNA"/>
</dbReference>
<proteinExistence type="predicted"/>
<name>S8F0D2_FOMSC</name>
<dbReference type="InterPro" id="IPR011993">
    <property type="entry name" value="PH-like_dom_sf"/>
</dbReference>
<dbReference type="Gene3D" id="2.30.29.30">
    <property type="entry name" value="Pleckstrin-homology domain (PH domain)/Phosphotyrosine-binding domain (PTB)"/>
    <property type="match status" value="2"/>
</dbReference>
<evidence type="ECO:0008006" key="4">
    <source>
        <dbReference type="Google" id="ProtNLM"/>
    </source>
</evidence>
<feature type="compositionally biased region" description="Low complexity" evidence="1">
    <location>
        <begin position="91"/>
        <end position="100"/>
    </location>
</feature>
<gene>
    <name evidence="2" type="ORF">FOMPIDRAFT_1025871</name>
</gene>
<reference evidence="2 3" key="1">
    <citation type="journal article" date="2012" name="Science">
        <title>The Paleozoic origin of enzymatic lignin decomposition reconstructed from 31 fungal genomes.</title>
        <authorList>
            <person name="Floudas D."/>
            <person name="Binder M."/>
            <person name="Riley R."/>
            <person name="Barry K."/>
            <person name="Blanchette R.A."/>
            <person name="Henrissat B."/>
            <person name="Martinez A.T."/>
            <person name="Otillar R."/>
            <person name="Spatafora J.W."/>
            <person name="Yadav J.S."/>
            <person name="Aerts A."/>
            <person name="Benoit I."/>
            <person name="Boyd A."/>
            <person name="Carlson A."/>
            <person name="Copeland A."/>
            <person name="Coutinho P.M."/>
            <person name="de Vries R.P."/>
            <person name="Ferreira P."/>
            <person name="Findley K."/>
            <person name="Foster B."/>
            <person name="Gaskell J."/>
            <person name="Glotzer D."/>
            <person name="Gorecki P."/>
            <person name="Heitman J."/>
            <person name="Hesse C."/>
            <person name="Hori C."/>
            <person name="Igarashi K."/>
            <person name="Jurgens J.A."/>
            <person name="Kallen N."/>
            <person name="Kersten P."/>
            <person name="Kohler A."/>
            <person name="Kuees U."/>
            <person name="Kumar T.K.A."/>
            <person name="Kuo A."/>
            <person name="LaButti K."/>
            <person name="Larrondo L.F."/>
            <person name="Lindquist E."/>
            <person name="Ling A."/>
            <person name="Lombard V."/>
            <person name="Lucas S."/>
            <person name="Lundell T."/>
            <person name="Martin R."/>
            <person name="McLaughlin D.J."/>
            <person name="Morgenstern I."/>
            <person name="Morin E."/>
            <person name="Murat C."/>
            <person name="Nagy L.G."/>
            <person name="Nolan M."/>
            <person name="Ohm R.A."/>
            <person name="Patyshakuliyeva A."/>
            <person name="Rokas A."/>
            <person name="Ruiz-Duenas F.J."/>
            <person name="Sabat G."/>
            <person name="Salamov A."/>
            <person name="Samejima M."/>
            <person name="Schmutz J."/>
            <person name="Slot J.C."/>
            <person name="St John F."/>
            <person name="Stenlid J."/>
            <person name="Sun H."/>
            <person name="Sun S."/>
            <person name="Syed K."/>
            <person name="Tsang A."/>
            <person name="Wiebenga A."/>
            <person name="Young D."/>
            <person name="Pisabarro A."/>
            <person name="Eastwood D.C."/>
            <person name="Martin F."/>
            <person name="Cullen D."/>
            <person name="Grigoriev I.V."/>
            <person name="Hibbett D.S."/>
        </authorList>
    </citation>
    <scope>NUCLEOTIDE SEQUENCE</scope>
    <source>
        <strain evidence="3">FP-58527</strain>
    </source>
</reference>
<feature type="region of interest" description="Disordered" evidence="1">
    <location>
        <begin position="651"/>
        <end position="690"/>
    </location>
</feature>
<feature type="region of interest" description="Disordered" evidence="1">
    <location>
        <begin position="423"/>
        <end position="589"/>
    </location>
</feature>
<dbReference type="STRING" id="743788.S8F0D2"/>
<feature type="compositionally biased region" description="Acidic residues" evidence="1">
    <location>
        <begin position="64"/>
        <end position="90"/>
    </location>
</feature>
<dbReference type="AlphaFoldDB" id="S8F0D2"/>
<feature type="compositionally biased region" description="Low complexity" evidence="1">
    <location>
        <begin position="671"/>
        <end position="690"/>
    </location>
</feature>
<accession>S8F0D2</accession>
<evidence type="ECO:0000313" key="2">
    <source>
        <dbReference type="EMBL" id="EPS95260.1"/>
    </source>
</evidence>
<feature type="compositionally biased region" description="Polar residues" evidence="1">
    <location>
        <begin position="164"/>
        <end position="174"/>
    </location>
</feature>
<dbReference type="InParanoid" id="S8F0D2"/>
<protein>
    <recommendedName>
        <fullName evidence="4">PH domain-containing protein</fullName>
    </recommendedName>
</protein>
<feature type="compositionally biased region" description="Low complexity" evidence="1">
    <location>
        <begin position="523"/>
        <end position="539"/>
    </location>
</feature>
<feature type="compositionally biased region" description="Low complexity" evidence="1">
    <location>
        <begin position="487"/>
        <end position="508"/>
    </location>
</feature>
<evidence type="ECO:0000256" key="1">
    <source>
        <dbReference type="SAM" id="MobiDB-lite"/>
    </source>
</evidence>
<dbReference type="PANTHER" id="PTHR37283">
    <property type="entry name" value="PH DOMAIN-CONTAINING PROTEIN YHR131C"/>
    <property type="match status" value="1"/>
</dbReference>
<feature type="compositionally biased region" description="Pro residues" evidence="1">
    <location>
        <begin position="19"/>
        <end position="41"/>
    </location>
</feature>
<feature type="compositionally biased region" description="Acidic residues" evidence="1">
    <location>
        <begin position="101"/>
        <end position="111"/>
    </location>
</feature>
<dbReference type="Proteomes" id="UP000015241">
    <property type="component" value="Unassembled WGS sequence"/>
</dbReference>
<organism evidence="2 3">
    <name type="scientific">Fomitopsis schrenkii</name>
    <name type="common">Brown rot fungus</name>
    <dbReference type="NCBI Taxonomy" id="2126942"/>
    <lineage>
        <taxon>Eukaryota</taxon>
        <taxon>Fungi</taxon>
        <taxon>Dikarya</taxon>
        <taxon>Basidiomycota</taxon>
        <taxon>Agaricomycotina</taxon>
        <taxon>Agaricomycetes</taxon>
        <taxon>Polyporales</taxon>
        <taxon>Fomitopsis</taxon>
    </lineage>
</organism>
<feature type="compositionally biased region" description="Basic and acidic residues" evidence="1">
    <location>
        <begin position="427"/>
        <end position="439"/>
    </location>
</feature>
<feature type="compositionally biased region" description="Polar residues" evidence="1">
    <location>
        <begin position="540"/>
        <end position="570"/>
    </location>
</feature>
<keyword evidence="3" id="KW-1185">Reference proteome</keyword>
<feature type="region of interest" description="Disordered" evidence="1">
    <location>
        <begin position="1"/>
        <end position="199"/>
    </location>
</feature>
<feature type="compositionally biased region" description="Basic and acidic residues" evidence="1">
    <location>
        <begin position="175"/>
        <end position="188"/>
    </location>
</feature>
<sequence length="690" mass="74243">MASYMAKGSARLTPSIPSRQPPMPVFSLPPLPPVTPFPQSPRPRQQAPLRSIPALPMRGPSEHEQDDADHESAMLDEDEEEDMDAEEDADASPSAGAEEGAASDEEMEDSTDTGSPETRRSRGSGIGGLSEIEASRLQTEVAESLRGTVYFTPKPDATPRLRPGSSSSAATDYFTSKRQDKQVDRPDSPVRTPRPADFFGPPVLLTPALGHASHLASMLPGSPAHPGLYRLGSRSMVDLLSMSNKGKETALSPSMGADAAAEQRKNRSPPMQNDDQGTPKPAPVPQDVLPSTPTLRRQRSMPVYKESSDPPPYPDFHPRRPGPVVVPRDEEGRERLPVYSNAIYLAAVMPRKVEFSAPGVQAKDRKWRRVLCVLEGTAFRVYKCPPSVAGVSAIESWWEKKVGVGDITVVNTGAVTQSGIRVSAVRGRADNERTGKEDADPASPEPDTIPSEPSPPPVQQTSVPTRSKLRLAGNLLHPNRSNNAKGNSTPSRLSVSSSLSTNSTLNPPRQSMDTAQDDHSSISVVPRASSEAPSSRRTSFISTATSPRSATSNRSIALSPPASDTSSSFFRTRLLPNSPKPLPEPSSKDHIRTFTLQNAESGLASDYGKRKNVIRARMEGEQFLLQAPDVAAVIDWIEGIQAATNIALDLDERPMPKGPMFPRRRRRRVRQPQAAASAGDAAAATGAAVP</sequence>
<dbReference type="eggNOG" id="ENOG502QUAB">
    <property type="taxonomic scope" value="Eukaryota"/>
</dbReference>
<dbReference type="SUPFAM" id="SSF50729">
    <property type="entry name" value="PH domain-like"/>
    <property type="match status" value="1"/>
</dbReference>
<dbReference type="OrthoDB" id="5865767at2759"/>
<dbReference type="HOGENOM" id="CLU_016627_0_0_1"/>